<evidence type="ECO:0000313" key="8">
    <source>
        <dbReference type="EMBL" id="TFK22541.1"/>
    </source>
</evidence>
<dbReference type="PROSITE" id="PS00058">
    <property type="entry name" value="DNA_MISMATCH_REPAIR_1"/>
    <property type="match status" value="1"/>
</dbReference>
<dbReference type="SUPFAM" id="SSF55874">
    <property type="entry name" value="ATPase domain of HSP90 chaperone/DNA topoisomerase II/histidine kinase"/>
    <property type="match status" value="1"/>
</dbReference>
<dbReference type="OrthoDB" id="10263226at2759"/>
<evidence type="ECO:0000256" key="2">
    <source>
        <dbReference type="ARBA" id="ARBA00022763"/>
    </source>
</evidence>
<dbReference type="Proteomes" id="UP000307440">
    <property type="component" value="Unassembled WGS sequence"/>
</dbReference>
<dbReference type="PANTHER" id="PTHR10073">
    <property type="entry name" value="DNA MISMATCH REPAIR PROTEIN MLH, PMS, MUTL"/>
    <property type="match status" value="1"/>
</dbReference>
<keyword evidence="9" id="KW-1185">Reference proteome</keyword>
<dbReference type="Pfam" id="PF01119">
    <property type="entry name" value="DNA_mis_repair"/>
    <property type="match status" value="1"/>
</dbReference>
<dbReference type="Pfam" id="PF08676">
    <property type="entry name" value="MutL_C"/>
    <property type="match status" value="1"/>
</dbReference>
<accession>A0A5C3KPS3</accession>
<feature type="compositionally biased region" description="Basic and acidic residues" evidence="4">
    <location>
        <begin position="452"/>
        <end position="463"/>
    </location>
</feature>
<dbReference type="GO" id="GO:0032389">
    <property type="term" value="C:MutLalpha complex"/>
    <property type="evidence" value="ECO:0007669"/>
    <property type="project" value="TreeGrafter"/>
</dbReference>
<dbReference type="InterPro" id="IPR014790">
    <property type="entry name" value="MutL_C"/>
</dbReference>
<dbReference type="NCBIfam" id="TIGR00585">
    <property type="entry name" value="mutl"/>
    <property type="match status" value="1"/>
</dbReference>
<dbReference type="GO" id="GO:0005524">
    <property type="term" value="F:ATP binding"/>
    <property type="evidence" value="ECO:0007669"/>
    <property type="project" value="InterPro"/>
</dbReference>
<feature type="compositionally biased region" description="Acidic residues" evidence="4">
    <location>
        <begin position="597"/>
        <end position="607"/>
    </location>
</feature>
<dbReference type="SUPFAM" id="SSF54211">
    <property type="entry name" value="Ribosomal protein S5 domain 2-like"/>
    <property type="match status" value="1"/>
</dbReference>
<dbReference type="Gene3D" id="3.30.565.10">
    <property type="entry name" value="Histidine kinase-like ATPase, C-terminal domain"/>
    <property type="match status" value="1"/>
</dbReference>
<dbReference type="GO" id="GO:0000710">
    <property type="term" value="P:meiotic mismatch repair"/>
    <property type="evidence" value="ECO:0007669"/>
    <property type="project" value="UniProtKB-ARBA"/>
</dbReference>
<evidence type="ECO:0000259" key="7">
    <source>
        <dbReference type="SMART" id="SM01340"/>
    </source>
</evidence>
<dbReference type="Pfam" id="PF13589">
    <property type="entry name" value="HATPase_c_3"/>
    <property type="match status" value="1"/>
</dbReference>
<dbReference type="InterPro" id="IPR036890">
    <property type="entry name" value="HATPase_C_sf"/>
</dbReference>
<dbReference type="SUPFAM" id="SSF118116">
    <property type="entry name" value="DNA mismatch repair protein MutL"/>
    <property type="match status" value="1"/>
</dbReference>
<dbReference type="InterPro" id="IPR042121">
    <property type="entry name" value="MutL_C_regsub"/>
</dbReference>
<dbReference type="STRING" id="230819.A0A5C3KPS3"/>
<reference evidence="8 9" key="1">
    <citation type="journal article" date="2019" name="Nat. Ecol. Evol.">
        <title>Megaphylogeny resolves global patterns of mushroom evolution.</title>
        <authorList>
            <person name="Varga T."/>
            <person name="Krizsan K."/>
            <person name="Foldi C."/>
            <person name="Dima B."/>
            <person name="Sanchez-Garcia M."/>
            <person name="Sanchez-Ramirez S."/>
            <person name="Szollosi G.J."/>
            <person name="Szarkandi J.G."/>
            <person name="Papp V."/>
            <person name="Albert L."/>
            <person name="Andreopoulos W."/>
            <person name="Angelini C."/>
            <person name="Antonin V."/>
            <person name="Barry K.W."/>
            <person name="Bougher N.L."/>
            <person name="Buchanan P."/>
            <person name="Buyck B."/>
            <person name="Bense V."/>
            <person name="Catcheside P."/>
            <person name="Chovatia M."/>
            <person name="Cooper J."/>
            <person name="Damon W."/>
            <person name="Desjardin D."/>
            <person name="Finy P."/>
            <person name="Geml J."/>
            <person name="Haridas S."/>
            <person name="Hughes K."/>
            <person name="Justo A."/>
            <person name="Karasinski D."/>
            <person name="Kautmanova I."/>
            <person name="Kiss B."/>
            <person name="Kocsube S."/>
            <person name="Kotiranta H."/>
            <person name="LaButti K.M."/>
            <person name="Lechner B.E."/>
            <person name="Liimatainen K."/>
            <person name="Lipzen A."/>
            <person name="Lukacs Z."/>
            <person name="Mihaltcheva S."/>
            <person name="Morgado L.N."/>
            <person name="Niskanen T."/>
            <person name="Noordeloos M.E."/>
            <person name="Ohm R.A."/>
            <person name="Ortiz-Santana B."/>
            <person name="Ovrebo C."/>
            <person name="Racz N."/>
            <person name="Riley R."/>
            <person name="Savchenko A."/>
            <person name="Shiryaev A."/>
            <person name="Soop K."/>
            <person name="Spirin V."/>
            <person name="Szebenyi C."/>
            <person name="Tomsovsky M."/>
            <person name="Tulloss R.E."/>
            <person name="Uehling J."/>
            <person name="Grigoriev I.V."/>
            <person name="Vagvolgyi C."/>
            <person name="Papp T."/>
            <person name="Martin F.M."/>
            <person name="Miettinen O."/>
            <person name="Hibbett D.S."/>
            <person name="Nagy L.G."/>
        </authorList>
    </citation>
    <scope>NUCLEOTIDE SEQUENCE [LARGE SCALE GENOMIC DNA]</scope>
    <source>
        <strain evidence="8 9">CBS 121175</strain>
    </source>
</reference>
<sequence length="1126" mass="121846">MSGSGGIKAIDKTSVHRITSGQVVIDLQTAVKELVENSIDAGSTNIEVRFKQHGLTSIEVIDNGCGIAEADFEGIALKHHTSKLETYEDLTSVETFGFRGEALSSLCALCGDVSVTTATTETAPKGTCLELSPDGEVKSQKVVARQRGTTVLVSKLFTPLPVRRKEFERNVKREFGKALTFLQVYALGPCSTNEGVRLSVSNQPEKGQRSIQLQTKGNPSVKDAVSSLWGPKAIENLVDLNVSFEIAPEKSVLKRLKSLNQKPPDSLRVTVKGLVSKFAVGCGRLNTDRQFFYLNGRPCNMNKIQKAFNEVYRTFNANQLPFIVADFSLPLDSCDVNVSPDKRTILIHNEDNLIVGLKEALETHFSPTRSTFDAGNLTQSLLPNTLQPTQSRTSASQRPSRSPINVDVDEETSEHGDNPHGGPLSPPRSSQLTGGSKPKSPRVPDEDEDGDAPPREPSSEPRTIHASARQAAAPIPSSVRPTQSNRTVASTDEGSQGRRDASSEASTSLPPSPAMTMSQSRPSASGDITMDTRGASWSARLGRKASPERGGADVELDHPRKRRRLVPQSEGDDDELLGPNVDDADPGESENQKDVGDGDLEDSDDVVEIAKPGGDVGKPRNVVALSGRASNNGRRSASGGRASSQVVVTKATNGKNGKRDVWRQLAGFAAAGSQVPQREESEDEADEEEEEEEVEQQRKSSSHAASSPEPLFLDEPRSPSPEAMEVDEIEEVPTLVDDGLASDAEDDTALESSPSSNTYLLDSVKKTLSEPLKLSSQTEKRPEIIRQLDSSGDVSLKCDIDRIGRVWQRGRDLGDNCSSETHPADGGSLGAGGEGIGSGTVPCDPGEKDKQVGATQVPTDASIANSDGTNQKSASKALSRVISKQDFETMDIIGQFNLGFIIVRRRQPALPASGDDKRSHAMDDLFIVDQHAADEKYNFETLQANTKIQGQRLLRPRTLELTAADEMVASEHLEVLRDNGFEVEQFGGDECDEVASQGGRLRLLSQPVSKSTVFDMKDLEELIHLLRDIPAGRTKGMVRCSKARAMFAMRACRKSVMVGMPLNRKQMATVRIPTLDNGSWCLIPYIHLSLSVFFFCFLLSWVSYSAAKPTLAFVGCAFCFQPIAAV</sequence>
<keyword evidence="2" id="KW-0227">DNA damage</keyword>
<feature type="region of interest" description="Disordered" evidence="4">
    <location>
        <begin position="381"/>
        <end position="762"/>
    </location>
</feature>
<dbReference type="AlphaFoldDB" id="A0A5C3KPS3"/>
<evidence type="ECO:0000256" key="4">
    <source>
        <dbReference type="SAM" id="MobiDB-lite"/>
    </source>
</evidence>
<feature type="compositionally biased region" description="Polar residues" evidence="4">
    <location>
        <begin position="853"/>
        <end position="872"/>
    </location>
</feature>
<dbReference type="Gene3D" id="3.30.1540.20">
    <property type="entry name" value="MutL, C-terminal domain, dimerisation subdomain"/>
    <property type="match status" value="1"/>
</dbReference>
<keyword evidence="5" id="KW-0812">Transmembrane</keyword>
<evidence type="ECO:0000259" key="6">
    <source>
        <dbReference type="SMART" id="SM00853"/>
    </source>
</evidence>
<dbReference type="Gene3D" id="3.30.1370.100">
    <property type="entry name" value="MutL, C-terminal domain, regulatory subdomain"/>
    <property type="match status" value="1"/>
</dbReference>
<dbReference type="InterPro" id="IPR042120">
    <property type="entry name" value="MutL_C_dimsub"/>
</dbReference>
<feature type="compositionally biased region" description="Acidic residues" evidence="4">
    <location>
        <begin position="680"/>
        <end position="694"/>
    </location>
</feature>
<evidence type="ECO:0000256" key="1">
    <source>
        <dbReference type="ARBA" id="ARBA00006082"/>
    </source>
</evidence>
<dbReference type="CDD" id="cd16926">
    <property type="entry name" value="HATPase_MutL-MLH-PMS-like"/>
    <property type="match status" value="1"/>
</dbReference>
<dbReference type="GO" id="GO:0140664">
    <property type="term" value="F:ATP-dependent DNA damage sensor activity"/>
    <property type="evidence" value="ECO:0007669"/>
    <property type="project" value="InterPro"/>
</dbReference>
<dbReference type="GO" id="GO:0030983">
    <property type="term" value="F:mismatched DNA binding"/>
    <property type="evidence" value="ECO:0007669"/>
    <property type="project" value="InterPro"/>
</dbReference>
<feature type="domain" description="MutL C-terminal dimerisation" evidence="6">
    <location>
        <begin position="892"/>
        <end position="1062"/>
    </location>
</feature>
<dbReference type="EMBL" id="ML210238">
    <property type="protein sequence ID" value="TFK22541.1"/>
    <property type="molecule type" value="Genomic_DNA"/>
</dbReference>
<dbReference type="InterPro" id="IPR014762">
    <property type="entry name" value="DNA_mismatch_repair_CS"/>
</dbReference>
<dbReference type="SMART" id="SM01340">
    <property type="entry name" value="DNA_mis_repair"/>
    <property type="match status" value="1"/>
</dbReference>
<evidence type="ECO:0000256" key="5">
    <source>
        <dbReference type="SAM" id="Phobius"/>
    </source>
</evidence>
<dbReference type="SMART" id="SM00853">
    <property type="entry name" value="MutL_C"/>
    <property type="match status" value="1"/>
</dbReference>
<proteinExistence type="inferred from homology"/>
<feature type="compositionally biased region" description="Polar residues" evidence="4">
    <location>
        <begin position="381"/>
        <end position="403"/>
    </location>
</feature>
<dbReference type="InterPro" id="IPR020568">
    <property type="entry name" value="Ribosomal_Su5_D2-typ_SF"/>
</dbReference>
<feature type="compositionally biased region" description="Polar residues" evidence="4">
    <location>
        <begin position="750"/>
        <end position="760"/>
    </location>
</feature>
<name>A0A5C3KPS3_COPMA</name>
<dbReference type="InterPro" id="IPR038973">
    <property type="entry name" value="MutL/Mlh/Pms-like"/>
</dbReference>
<feature type="compositionally biased region" description="Polar residues" evidence="4">
    <location>
        <begin position="645"/>
        <end position="655"/>
    </location>
</feature>
<dbReference type="FunFam" id="3.30.1370.100:FF:000001">
    <property type="entry name" value="Mismatch repair endonuclease pms1, putative"/>
    <property type="match status" value="1"/>
</dbReference>
<dbReference type="PANTHER" id="PTHR10073:SF52">
    <property type="entry name" value="MISMATCH REPAIR ENDONUCLEASE PMS2"/>
    <property type="match status" value="1"/>
</dbReference>
<comment type="similarity">
    <text evidence="1">Belongs to the DNA mismatch repair MutL/HexB family.</text>
</comment>
<dbReference type="InterPro" id="IPR013507">
    <property type="entry name" value="DNA_mismatch_S5_2-like"/>
</dbReference>
<dbReference type="InterPro" id="IPR014721">
    <property type="entry name" value="Ribsml_uS5_D2-typ_fold_subgr"/>
</dbReference>
<evidence type="ECO:0000256" key="3">
    <source>
        <dbReference type="ARBA" id="ARBA00070941"/>
    </source>
</evidence>
<feature type="domain" description="DNA mismatch repair protein S5" evidence="7">
    <location>
        <begin position="225"/>
        <end position="366"/>
    </location>
</feature>
<dbReference type="InterPro" id="IPR002099">
    <property type="entry name" value="MutL/Mlh/PMS"/>
</dbReference>
<feature type="region of interest" description="Disordered" evidence="4">
    <location>
        <begin position="815"/>
        <end position="872"/>
    </location>
</feature>
<dbReference type="GO" id="GO:0016887">
    <property type="term" value="F:ATP hydrolysis activity"/>
    <property type="evidence" value="ECO:0007669"/>
    <property type="project" value="InterPro"/>
</dbReference>
<keyword evidence="5" id="KW-1133">Transmembrane helix</keyword>
<feature type="compositionally biased region" description="Basic and acidic residues" evidence="4">
    <location>
        <begin position="545"/>
        <end position="558"/>
    </location>
</feature>
<protein>
    <recommendedName>
        <fullName evidence="3">DNA mismatch repair protein PMS1</fullName>
    </recommendedName>
</protein>
<feature type="transmembrane region" description="Helical" evidence="5">
    <location>
        <begin position="1082"/>
        <end position="1102"/>
    </location>
</feature>
<dbReference type="Gene3D" id="3.30.230.10">
    <property type="match status" value="1"/>
</dbReference>
<evidence type="ECO:0000313" key="9">
    <source>
        <dbReference type="Proteomes" id="UP000307440"/>
    </source>
</evidence>
<feature type="compositionally biased region" description="Polar residues" evidence="4">
    <location>
        <begin position="503"/>
        <end position="523"/>
    </location>
</feature>
<feature type="compositionally biased region" description="Gly residues" evidence="4">
    <location>
        <begin position="827"/>
        <end position="838"/>
    </location>
</feature>
<organism evidence="8 9">
    <name type="scientific">Coprinopsis marcescibilis</name>
    <name type="common">Agaric fungus</name>
    <name type="synonym">Psathyrella marcescibilis</name>
    <dbReference type="NCBI Taxonomy" id="230819"/>
    <lineage>
        <taxon>Eukaryota</taxon>
        <taxon>Fungi</taxon>
        <taxon>Dikarya</taxon>
        <taxon>Basidiomycota</taxon>
        <taxon>Agaricomycotina</taxon>
        <taxon>Agaricomycetes</taxon>
        <taxon>Agaricomycetidae</taxon>
        <taxon>Agaricales</taxon>
        <taxon>Agaricineae</taxon>
        <taxon>Psathyrellaceae</taxon>
        <taxon>Coprinopsis</taxon>
    </lineage>
</organism>
<feature type="compositionally biased region" description="Low complexity" evidence="4">
    <location>
        <begin position="626"/>
        <end position="644"/>
    </location>
</feature>
<keyword evidence="5" id="KW-0472">Membrane</keyword>
<dbReference type="FunFam" id="3.30.565.10:FF:000014">
    <property type="entry name" value="Mismatch repair endonuclease pms1, putative"/>
    <property type="match status" value="1"/>
</dbReference>
<feature type="compositionally biased region" description="Acidic residues" evidence="4">
    <location>
        <begin position="570"/>
        <end position="588"/>
    </location>
</feature>
<feature type="compositionally biased region" description="Polar residues" evidence="4">
    <location>
        <begin position="479"/>
        <end position="494"/>
    </location>
</feature>
<dbReference type="CDD" id="cd03484">
    <property type="entry name" value="MutL_Trans_hPMS_2_like"/>
    <property type="match status" value="1"/>
</dbReference>
<gene>
    <name evidence="8" type="ORF">FA15DRAFT_515939</name>
</gene>
<dbReference type="InterPro" id="IPR037198">
    <property type="entry name" value="MutL_C_sf"/>
</dbReference>